<organism evidence="1 2">
    <name type="scientific">Nonomuraea soli</name>
    <dbReference type="NCBI Taxonomy" id="1032476"/>
    <lineage>
        <taxon>Bacteria</taxon>
        <taxon>Bacillati</taxon>
        <taxon>Actinomycetota</taxon>
        <taxon>Actinomycetes</taxon>
        <taxon>Streptosporangiales</taxon>
        <taxon>Streptosporangiaceae</taxon>
        <taxon>Nonomuraea</taxon>
    </lineage>
</organism>
<proteinExistence type="predicted"/>
<accession>A0A7W0HPB5</accession>
<dbReference type="RefSeq" id="WP_181609500.1">
    <property type="nucleotide sequence ID" value="NZ_BAABAM010000006.1"/>
</dbReference>
<keyword evidence="2" id="KW-1185">Reference proteome</keyword>
<evidence type="ECO:0000313" key="2">
    <source>
        <dbReference type="Proteomes" id="UP000530928"/>
    </source>
</evidence>
<comment type="caution">
    <text evidence="1">The sequence shown here is derived from an EMBL/GenBank/DDBJ whole genome shotgun (WGS) entry which is preliminary data.</text>
</comment>
<gene>
    <name evidence="1" type="ORF">HNR30_002049</name>
</gene>
<evidence type="ECO:0000313" key="1">
    <source>
        <dbReference type="EMBL" id="MBA2890708.1"/>
    </source>
</evidence>
<dbReference type="AlphaFoldDB" id="A0A7W0HPB5"/>
<sequence length="399" mass="43781">MRPSTDLHANVNDGDERADARHLPYFAHGWRHDRADGALVLVHERTGTTLVEVDETATPIRITREGVRVLRRLEDMWPHAPWDAESISVLAGEERPLRYLLLARLVAEGDPPPHLFHVLPWELVTRLAGQIRATLRGPASVPDTLLRHWFAPAGSRFTAALDQLAAGLRFGDAIAARVGATALCGRISELEAARVPSSTREAMSLLLRDLPGRDPLLTPFASRGARKLMESSDPGEEPTRVQTMLAPAADTLGVRRRPDRLRKPPFEVEAVVTSSGVLELSVAARLDPGRAGSVAEVYGVVVMRVDVGPRTFLIPLEQRADEFSGMLPVRLPSDEFDVDVTMPAIGASEVADLREEHLIPSLPANLPLPALRRWRELAAMMSHDHALHALLDRLSGDVL</sequence>
<protein>
    <submittedName>
        <fullName evidence="1">Uncharacterized protein</fullName>
    </submittedName>
</protein>
<dbReference type="Proteomes" id="UP000530928">
    <property type="component" value="Unassembled WGS sequence"/>
</dbReference>
<reference evidence="1 2" key="1">
    <citation type="submission" date="2020-07" db="EMBL/GenBank/DDBJ databases">
        <title>Genomic Encyclopedia of Type Strains, Phase IV (KMG-IV): sequencing the most valuable type-strain genomes for metagenomic binning, comparative biology and taxonomic classification.</title>
        <authorList>
            <person name="Goeker M."/>
        </authorList>
    </citation>
    <scope>NUCLEOTIDE SEQUENCE [LARGE SCALE GENOMIC DNA]</scope>
    <source>
        <strain evidence="1 2">DSM 45533</strain>
    </source>
</reference>
<dbReference type="EMBL" id="JACDUR010000002">
    <property type="protein sequence ID" value="MBA2890708.1"/>
    <property type="molecule type" value="Genomic_DNA"/>
</dbReference>
<name>A0A7W0HPB5_9ACTN</name>